<dbReference type="Gene3D" id="3.90.1590.10">
    <property type="entry name" value="glutathione-dependent formaldehyde- activating enzyme (gfa)"/>
    <property type="match status" value="1"/>
</dbReference>
<protein>
    <submittedName>
        <fullName evidence="6">Mss4-like protein</fullName>
    </submittedName>
</protein>
<evidence type="ECO:0000256" key="1">
    <source>
        <dbReference type="ARBA" id="ARBA00005495"/>
    </source>
</evidence>
<reference evidence="6" key="1">
    <citation type="submission" date="2023-03" db="EMBL/GenBank/DDBJ databases">
        <title>Massive genome expansion in bonnet fungi (Mycena s.s.) driven by repeated elements and novel gene families across ecological guilds.</title>
        <authorList>
            <consortium name="Lawrence Berkeley National Laboratory"/>
            <person name="Harder C.B."/>
            <person name="Miyauchi S."/>
            <person name="Viragh M."/>
            <person name="Kuo A."/>
            <person name="Thoen E."/>
            <person name="Andreopoulos B."/>
            <person name="Lu D."/>
            <person name="Skrede I."/>
            <person name="Drula E."/>
            <person name="Henrissat B."/>
            <person name="Morin E."/>
            <person name="Kohler A."/>
            <person name="Barry K."/>
            <person name="LaButti K."/>
            <person name="Morin E."/>
            <person name="Salamov A."/>
            <person name="Lipzen A."/>
            <person name="Mereny Z."/>
            <person name="Hegedus B."/>
            <person name="Baldrian P."/>
            <person name="Stursova M."/>
            <person name="Weitz H."/>
            <person name="Taylor A."/>
            <person name="Grigoriev I.V."/>
            <person name="Nagy L.G."/>
            <person name="Martin F."/>
            <person name="Kauserud H."/>
        </authorList>
    </citation>
    <scope>NUCLEOTIDE SEQUENCE</scope>
    <source>
        <strain evidence="6">CBHHK200</strain>
    </source>
</reference>
<dbReference type="PROSITE" id="PS51891">
    <property type="entry name" value="CENP_V_GFA"/>
    <property type="match status" value="1"/>
</dbReference>
<evidence type="ECO:0000313" key="7">
    <source>
        <dbReference type="Proteomes" id="UP001218188"/>
    </source>
</evidence>
<keyword evidence="2" id="KW-0479">Metal-binding</keyword>
<evidence type="ECO:0000256" key="4">
    <source>
        <dbReference type="ARBA" id="ARBA00023239"/>
    </source>
</evidence>
<sequence length="180" mass="20258">MYQRKIDIPRRCKLSAIFPNTVVGSCHCGAVRFSLQSSTPVPFALCLCSICRKVGGTGGSINLGGHFDTLKVEKGNEHISVYKAVMNRDTPEEHIASSERNFCSKCSSMLWLYDKTWPELVHPFAAAIDSPLQIPEKMVCLMTESKPEYVRLPEGPKHVYTKLPAKSLEDWHKENNLYVE</sequence>
<evidence type="ECO:0000256" key="2">
    <source>
        <dbReference type="ARBA" id="ARBA00022723"/>
    </source>
</evidence>
<dbReference type="GO" id="GO:0046872">
    <property type="term" value="F:metal ion binding"/>
    <property type="evidence" value="ECO:0007669"/>
    <property type="project" value="UniProtKB-KW"/>
</dbReference>
<keyword evidence="4" id="KW-0456">Lyase</keyword>
<dbReference type="GO" id="GO:0016846">
    <property type="term" value="F:carbon-sulfur lyase activity"/>
    <property type="evidence" value="ECO:0007669"/>
    <property type="project" value="InterPro"/>
</dbReference>
<name>A0AAD6WV23_9AGAR</name>
<dbReference type="InterPro" id="IPR011057">
    <property type="entry name" value="Mss4-like_sf"/>
</dbReference>
<evidence type="ECO:0000313" key="6">
    <source>
        <dbReference type="EMBL" id="KAJ7028388.1"/>
    </source>
</evidence>
<evidence type="ECO:0000256" key="3">
    <source>
        <dbReference type="ARBA" id="ARBA00022833"/>
    </source>
</evidence>
<accession>A0AAD6WV23</accession>
<evidence type="ECO:0000259" key="5">
    <source>
        <dbReference type="PROSITE" id="PS51891"/>
    </source>
</evidence>
<dbReference type="PANTHER" id="PTHR33337:SF44">
    <property type="entry name" value="DUF636 DOMAIN PROTEIN (AFU_ORTHOLOGUE AFUA_1G09754)"/>
    <property type="match status" value="1"/>
</dbReference>
<dbReference type="Proteomes" id="UP001218188">
    <property type="component" value="Unassembled WGS sequence"/>
</dbReference>
<proteinExistence type="inferred from homology"/>
<dbReference type="InterPro" id="IPR006913">
    <property type="entry name" value="CENP-V/GFA"/>
</dbReference>
<comment type="similarity">
    <text evidence="1">Belongs to the Gfa family.</text>
</comment>
<keyword evidence="3" id="KW-0862">Zinc</keyword>
<dbReference type="Pfam" id="PF04828">
    <property type="entry name" value="GFA"/>
    <property type="match status" value="1"/>
</dbReference>
<keyword evidence="7" id="KW-1185">Reference proteome</keyword>
<gene>
    <name evidence="6" type="ORF">C8F04DRAFT_1212154</name>
</gene>
<dbReference type="PROSITE" id="PS51257">
    <property type="entry name" value="PROKAR_LIPOPROTEIN"/>
    <property type="match status" value="1"/>
</dbReference>
<dbReference type="AlphaFoldDB" id="A0AAD6WV23"/>
<comment type="caution">
    <text evidence="6">The sequence shown here is derived from an EMBL/GenBank/DDBJ whole genome shotgun (WGS) entry which is preliminary data.</text>
</comment>
<dbReference type="SUPFAM" id="SSF51316">
    <property type="entry name" value="Mss4-like"/>
    <property type="match status" value="1"/>
</dbReference>
<feature type="domain" description="CENP-V/GFA" evidence="5">
    <location>
        <begin position="22"/>
        <end position="172"/>
    </location>
</feature>
<organism evidence="6 7">
    <name type="scientific">Mycena alexandri</name>
    <dbReference type="NCBI Taxonomy" id="1745969"/>
    <lineage>
        <taxon>Eukaryota</taxon>
        <taxon>Fungi</taxon>
        <taxon>Dikarya</taxon>
        <taxon>Basidiomycota</taxon>
        <taxon>Agaricomycotina</taxon>
        <taxon>Agaricomycetes</taxon>
        <taxon>Agaricomycetidae</taxon>
        <taxon>Agaricales</taxon>
        <taxon>Marasmiineae</taxon>
        <taxon>Mycenaceae</taxon>
        <taxon>Mycena</taxon>
    </lineage>
</organism>
<dbReference type="PANTHER" id="PTHR33337">
    <property type="entry name" value="GFA DOMAIN-CONTAINING PROTEIN"/>
    <property type="match status" value="1"/>
</dbReference>
<dbReference type="EMBL" id="JARJCM010000112">
    <property type="protein sequence ID" value="KAJ7028388.1"/>
    <property type="molecule type" value="Genomic_DNA"/>
</dbReference>